<sequence>MKLVQYSIHNRRRYGIIKENTGIIDLFLRLGDRYPTLKSLLENNALPEAATFRYDNPDHDIQAIPFLPVIDEPGKIICAGMNYAEKRKEFNEINPAPTLFIRFPDTQVGHNSVLLKPNNTCEFDYEGELAVVIGRRCSHVSEEQALSFVAGYSCYMDGSVRDWQHTWYTAGKNWPSTGAFGPWLVTADEIPEPQNIQLVTRLNGREVQRDSTANMIHSIAFLIAYISTFTVLSAGDVILTGSPGGVGKKRTPPLFLHDGDVVEVEIEHIGVLHNVVRDAGYTDAAAMLV</sequence>
<dbReference type="InterPro" id="IPR011234">
    <property type="entry name" value="Fumarylacetoacetase-like_C"/>
</dbReference>
<gene>
    <name evidence="5" type="ORF">GJJ20_26040</name>
    <name evidence="6" type="ORF">SAMEA2273558_05345</name>
</gene>
<feature type="domain" description="Fumarylacetoacetase-like C-terminal" evidence="4">
    <location>
        <begin position="75"/>
        <end position="276"/>
    </location>
</feature>
<dbReference type="GO" id="GO:0050385">
    <property type="term" value="F:ureidoglycolate lyase activity"/>
    <property type="evidence" value="ECO:0007669"/>
    <property type="project" value="UniProtKB-EC"/>
</dbReference>
<proteinExistence type="inferred from homology"/>
<dbReference type="Proteomes" id="UP000077826">
    <property type="component" value="Unassembled WGS sequence"/>
</dbReference>
<dbReference type="InterPro" id="IPR036663">
    <property type="entry name" value="Fumarylacetoacetase_C_sf"/>
</dbReference>
<dbReference type="InterPro" id="IPR051121">
    <property type="entry name" value="FAH"/>
</dbReference>
<dbReference type="FunFam" id="3.90.850.10:FF:000008">
    <property type="entry name" value="FAA hydrolase family protein"/>
    <property type="match status" value="1"/>
</dbReference>
<evidence type="ECO:0000259" key="4">
    <source>
        <dbReference type="Pfam" id="PF01557"/>
    </source>
</evidence>
<evidence type="ECO:0000313" key="7">
    <source>
        <dbReference type="Proteomes" id="UP000077826"/>
    </source>
</evidence>
<evidence type="ECO:0000313" key="5">
    <source>
        <dbReference type="EMBL" id="MRJ83379.1"/>
    </source>
</evidence>
<comment type="similarity">
    <text evidence="1">Belongs to the FAH family.</text>
</comment>
<evidence type="ECO:0000313" key="6">
    <source>
        <dbReference type="EMBL" id="SAT99600.1"/>
    </source>
</evidence>
<evidence type="ECO:0000256" key="3">
    <source>
        <dbReference type="SAM" id="Phobius"/>
    </source>
</evidence>
<dbReference type="PANTHER" id="PTHR42796">
    <property type="entry name" value="FUMARYLACETOACETATE HYDROLASE DOMAIN-CONTAINING PROTEIN 2A-RELATED"/>
    <property type="match status" value="1"/>
</dbReference>
<dbReference type="RefSeq" id="WP_023287223.1">
    <property type="nucleotide sequence ID" value="NZ_BAABZX010000070.1"/>
</dbReference>
<accession>A0A6A8ET27</accession>
<protein>
    <submittedName>
        <fullName evidence="5">FAA hydrolase family protein</fullName>
    </submittedName>
    <submittedName>
        <fullName evidence="6">Fumarylacetoacetate hydrolase family protein</fullName>
        <ecNumber evidence="6">4.3.2.3</ecNumber>
    </submittedName>
</protein>
<reference evidence="6 7" key="1">
    <citation type="submission" date="2016-04" db="EMBL/GenBank/DDBJ databases">
        <authorList>
            <consortium name="Pathogen Informatics"/>
        </authorList>
    </citation>
    <scope>NUCLEOTIDE SEQUENCE [LARGE SCALE GENOMIC DNA]</scope>
    <source>
        <strain evidence="7">k480</strain>
        <strain evidence="6">K480</strain>
    </source>
</reference>
<keyword evidence="2" id="KW-0479">Metal-binding</keyword>
<dbReference type="EC" id="4.3.2.3" evidence="6"/>
<dbReference type="SUPFAM" id="SSF56529">
    <property type="entry name" value="FAH"/>
    <property type="match status" value="1"/>
</dbReference>
<dbReference type="PANTHER" id="PTHR42796:SF4">
    <property type="entry name" value="FUMARYLACETOACETATE HYDROLASE DOMAIN-CONTAINING PROTEIN 2A"/>
    <property type="match status" value="1"/>
</dbReference>
<dbReference type="EMBL" id="WJVX01000041">
    <property type="protein sequence ID" value="MRJ83379.1"/>
    <property type="molecule type" value="Genomic_DNA"/>
</dbReference>
<organism evidence="5">
    <name type="scientific">Klebsiella pneumoniae</name>
    <dbReference type="NCBI Taxonomy" id="573"/>
    <lineage>
        <taxon>Bacteria</taxon>
        <taxon>Pseudomonadati</taxon>
        <taxon>Pseudomonadota</taxon>
        <taxon>Gammaproteobacteria</taxon>
        <taxon>Enterobacterales</taxon>
        <taxon>Enterobacteriaceae</taxon>
        <taxon>Klebsiella/Raoultella group</taxon>
        <taxon>Klebsiella</taxon>
        <taxon>Klebsiella pneumoniae complex</taxon>
    </lineage>
</organism>
<dbReference type="AlphaFoldDB" id="A0A6A8ET27"/>
<keyword evidence="6" id="KW-0456">Lyase</keyword>
<feature type="transmembrane region" description="Helical" evidence="3">
    <location>
        <begin position="215"/>
        <end position="239"/>
    </location>
</feature>
<dbReference type="Gene3D" id="3.90.850.10">
    <property type="entry name" value="Fumarylacetoacetase-like, C-terminal domain"/>
    <property type="match status" value="1"/>
</dbReference>
<name>A0A6A8ET27_KLEPN</name>
<keyword evidence="3" id="KW-1133">Transmembrane helix</keyword>
<dbReference type="EMBL" id="FLDK01000024">
    <property type="protein sequence ID" value="SAT99600.1"/>
    <property type="molecule type" value="Genomic_DNA"/>
</dbReference>
<evidence type="ECO:0000256" key="2">
    <source>
        <dbReference type="ARBA" id="ARBA00022723"/>
    </source>
</evidence>
<dbReference type="Pfam" id="PF01557">
    <property type="entry name" value="FAA_hydrolase"/>
    <property type="match status" value="1"/>
</dbReference>
<dbReference type="GO" id="GO:0016787">
    <property type="term" value="F:hydrolase activity"/>
    <property type="evidence" value="ECO:0007669"/>
    <property type="project" value="UniProtKB-KW"/>
</dbReference>
<keyword evidence="5" id="KW-0378">Hydrolase</keyword>
<comment type="caution">
    <text evidence="5">The sequence shown here is derived from an EMBL/GenBank/DDBJ whole genome shotgun (WGS) entry which is preliminary data.</text>
</comment>
<reference evidence="5" key="2">
    <citation type="submission" date="2019-10" db="EMBL/GenBank/DDBJ databases">
        <title>Molecular typing, antibiotic resistance determination and virulence profiling for 36 multidrug-resistant clinical Klebsiella pneumoniae isolates using second- and third-generation sequencing.</title>
        <authorList>
            <person name="Shelenkov A."/>
            <person name="Mikhaylova Y."/>
            <person name="Yanushevich Y."/>
            <person name="Samoilov A."/>
            <person name="Petrova L."/>
            <person name="Fomina V."/>
            <person name="Gusarov V."/>
            <person name="Zamyatin M."/>
            <person name="Shagin D."/>
        </authorList>
    </citation>
    <scope>NUCLEOTIDE SEQUENCE</scope>
    <source>
        <strain evidence="5">CriePir152</strain>
    </source>
</reference>
<dbReference type="GO" id="GO:0044281">
    <property type="term" value="P:small molecule metabolic process"/>
    <property type="evidence" value="ECO:0007669"/>
    <property type="project" value="UniProtKB-ARBA"/>
</dbReference>
<evidence type="ECO:0000256" key="1">
    <source>
        <dbReference type="ARBA" id="ARBA00010211"/>
    </source>
</evidence>
<keyword evidence="3" id="KW-0472">Membrane</keyword>
<dbReference type="GO" id="GO:0046872">
    <property type="term" value="F:metal ion binding"/>
    <property type="evidence" value="ECO:0007669"/>
    <property type="project" value="UniProtKB-KW"/>
</dbReference>
<keyword evidence="3" id="KW-0812">Transmembrane</keyword>